<dbReference type="PANTHER" id="PTHR45745:SF1">
    <property type="entry name" value="PHOSPHOGLUCOMUTASE 2B-RELATED"/>
    <property type="match status" value="1"/>
</dbReference>
<keyword evidence="3" id="KW-0597">Phosphoprotein</keyword>
<evidence type="ECO:0000256" key="4">
    <source>
        <dbReference type="ARBA" id="ARBA00022723"/>
    </source>
</evidence>
<evidence type="ECO:0000313" key="11">
    <source>
        <dbReference type="EMBL" id="KDA54104.1"/>
    </source>
</evidence>
<dbReference type="InterPro" id="IPR036900">
    <property type="entry name" value="A-D-PHexomutase_C_sf"/>
</dbReference>
<dbReference type="GO" id="GO:0008973">
    <property type="term" value="F:phosphopentomutase activity"/>
    <property type="evidence" value="ECO:0007669"/>
    <property type="project" value="TreeGrafter"/>
</dbReference>
<gene>
    <name evidence="11" type="ORF">EG19_00610</name>
</gene>
<evidence type="ECO:0000259" key="7">
    <source>
        <dbReference type="Pfam" id="PF00408"/>
    </source>
</evidence>
<evidence type="ECO:0000256" key="3">
    <source>
        <dbReference type="ARBA" id="ARBA00022553"/>
    </source>
</evidence>
<evidence type="ECO:0000259" key="9">
    <source>
        <dbReference type="Pfam" id="PF02879"/>
    </source>
</evidence>
<protein>
    <recommendedName>
        <fullName evidence="13">Phosphoglucomutase</fullName>
    </recommendedName>
</protein>
<evidence type="ECO:0000256" key="2">
    <source>
        <dbReference type="ARBA" id="ARBA00010231"/>
    </source>
</evidence>
<dbReference type="SUPFAM" id="SSF53738">
    <property type="entry name" value="Phosphoglucomutase, first 3 domains"/>
    <property type="match status" value="2"/>
</dbReference>
<dbReference type="InterPro" id="IPR016055">
    <property type="entry name" value="A-D-PHexomutase_a/b/a-I/II/III"/>
</dbReference>
<evidence type="ECO:0000256" key="6">
    <source>
        <dbReference type="ARBA" id="ARBA00023235"/>
    </source>
</evidence>
<dbReference type="AlphaFoldDB" id="A0A062XXF9"/>
<sequence length="475" mass="52145">MIRFGTAGWRGVVGQDFTFRQVRRLLWALSRLLPKTDPPQPVLVAYDTRLLSEKLAQEAVDVFTHFGFPTVLADRDLPAPALAWAVRQRPGLLGVMFTASHNPPEYNGVKLYTKDGVLAGREFTDRVEREVEHLASQPEPFFLRREELVRVEPLGEAYLAALEAHVDWDAVRRIPGKVVVDPLFGTAREFLDRLLLAHGVPTRVLHATKDPYFGGYAPECTPANLATLREAVREEGAILGLATDGDADRFGVVDGSCRVLPPNPVLAALVDYLTGSRRLGAGPGGVGRTVATTRLVDRIAAARGLELLETPVGFPSLGPLLLSGRVCVGVEESAGLGVSAHLPERDGIFACLLLAEMVGATGLPLRALLRNLFGRYGTLLSRRVQLPLREESPRALELLRGRQFREFAGLAVTRVEREGGVLLELAGGAWVLWRLSGTEPKVRLYAEAPTTNLLRVLVREAKKTWRKAEEEVRHV</sequence>
<dbReference type="GO" id="GO:0046872">
    <property type="term" value="F:metal ion binding"/>
    <property type="evidence" value="ECO:0007669"/>
    <property type="project" value="UniProtKB-KW"/>
</dbReference>
<dbReference type="Pfam" id="PF00408">
    <property type="entry name" value="PGM_PMM_IV"/>
    <property type="match status" value="1"/>
</dbReference>
<name>A0A062XXF9_9BACT</name>
<evidence type="ECO:0000259" key="10">
    <source>
        <dbReference type="Pfam" id="PF02880"/>
    </source>
</evidence>
<dbReference type="Proteomes" id="UP000027284">
    <property type="component" value="Unassembled WGS sequence"/>
</dbReference>
<evidence type="ECO:0000259" key="8">
    <source>
        <dbReference type="Pfam" id="PF02878"/>
    </source>
</evidence>
<feature type="domain" description="Alpha-D-phosphohexomutase alpha/beta/alpha" evidence="8">
    <location>
        <begin position="3"/>
        <end position="134"/>
    </location>
</feature>
<keyword evidence="5" id="KW-0460">Magnesium</keyword>
<accession>A0A062XXF9</accession>
<comment type="caution">
    <text evidence="11">The sequence shown here is derived from an EMBL/GenBank/DDBJ whole genome shotgun (WGS) entry which is preliminary data.</text>
</comment>
<feature type="domain" description="Alpha-D-phosphohexomutase alpha/beta/alpha" evidence="10">
    <location>
        <begin position="262"/>
        <end position="376"/>
    </location>
</feature>
<evidence type="ECO:0008006" key="13">
    <source>
        <dbReference type="Google" id="ProtNLM"/>
    </source>
</evidence>
<evidence type="ECO:0000256" key="5">
    <source>
        <dbReference type="ARBA" id="ARBA00022842"/>
    </source>
</evidence>
<comment type="similarity">
    <text evidence="2">Belongs to the phosphohexose mutase family.</text>
</comment>
<dbReference type="Pfam" id="PF02879">
    <property type="entry name" value="PGM_PMM_II"/>
    <property type="match status" value="1"/>
</dbReference>
<keyword evidence="4" id="KW-0479">Metal-binding</keyword>
<dbReference type="STRING" id="1312852.EG19_00610"/>
<dbReference type="RefSeq" id="WP_038048128.1">
    <property type="nucleotide sequence ID" value="NZ_JMFG01000011.1"/>
</dbReference>
<dbReference type="Pfam" id="PF02878">
    <property type="entry name" value="PGM_PMM_I"/>
    <property type="match status" value="1"/>
</dbReference>
<dbReference type="GO" id="GO:0005975">
    <property type="term" value="P:carbohydrate metabolic process"/>
    <property type="evidence" value="ECO:0007669"/>
    <property type="project" value="InterPro"/>
</dbReference>
<dbReference type="GO" id="GO:0006166">
    <property type="term" value="P:purine ribonucleoside salvage"/>
    <property type="evidence" value="ECO:0007669"/>
    <property type="project" value="TreeGrafter"/>
</dbReference>
<dbReference type="EMBL" id="JMFG01000011">
    <property type="protein sequence ID" value="KDA54104.1"/>
    <property type="molecule type" value="Genomic_DNA"/>
</dbReference>
<dbReference type="PANTHER" id="PTHR45745">
    <property type="entry name" value="PHOSPHOMANNOMUTASE 45A"/>
    <property type="match status" value="1"/>
</dbReference>
<evidence type="ECO:0000256" key="1">
    <source>
        <dbReference type="ARBA" id="ARBA00001946"/>
    </source>
</evidence>
<dbReference type="Gene3D" id="3.40.120.10">
    <property type="entry name" value="Alpha-D-Glucose-1,6-Bisphosphate, subunit A, domain 3"/>
    <property type="match status" value="3"/>
</dbReference>
<dbReference type="SUPFAM" id="SSF55957">
    <property type="entry name" value="Phosphoglucomutase, C-terminal domain"/>
    <property type="match status" value="1"/>
</dbReference>
<dbReference type="InterPro" id="IPR005845">
    <property type="entry name" value="A-D-PHexomutase_a/b/a-II"/>
</dbReference>
<dbReference type="Pfam" id="PF02880">
    <property type="entry name" value="PGM_PMM_III"/>
    <property type="match status" value="1"/>
</dbReference>
<feature type="domain" description="Alpha-D-phosphohexomutase C-terminal" evidence="7">
    <location>
        <begin position="421"/>
        <end position="455"/>
    </location>
</feature>
<dbReference type="InterPro" id="IPR005844">
    <property type="entry name" value="A-D-PHexomutase_a/b/a-I"/>
</dbReference>
<reference evidence="11 12" key="1">
    <citation type="submission" date="2014-04" db="EMBL/GenBank/DDBJ databases">
        <title>The Genome Sequence of Thermoanaerobaculum aquaticum MP-01, The First Cultivated Group 23 Acidobacterium.</title>
        <authorList>
            <person name="Stamps B.W."/>
            <person name="Losey N.A."/>
            <person name="Lawson P.A."/>
            <person name="Stevenson B.S."/>
        </authorList>
    </citation>
    <scope>NUCLEOTIDE SEQUENCE [LARGE SCALE GENOMIC DNA]</scope>
    <source>
        <strain evidence="11 12">MP-01</strain>
    </source>
</reference>
<dbReference type="PRINTS" id="PR00509">
    <property type="entry name" value="PGMPMM"/>
</dbReference>
<dbReference type="OrthoDB" id="9806956at2"/>
<keyword evidence="12" id="KW-1185">Reference proteome</keyword>
<organism evidence="11 12">
    <name type="scientific">Thermoanaerobaculum aquaticum</name>
    <dbReference type="NCBI Taxonomy" id="1312852"/>
    <lineage>
        <taxon>Bacteria</taxon>
        <taxon>Pseudomonadati</taxon>
        <taxon>Acidobacteriota</taxon>
        <taxon>Thermoanaerobaculia</taxon>
        <taxon>Thermoanaerobaculales</taxon>
        <taxon>Thermoanaerobaculaceae</taxon>
        <taxon>Thermoanaerobaculum</taxon>
    </lineage>
</organism>
<proteinExistence type="inferred from homology"/>
<feature type="domain" description="Alpha-D-phosphohexomutase alpha/beta/alpha" evidence="9">
    <location>
        <begin position="156"/>
        <end position="255"/>
    </location>
</feature>
<keyword evidence="6" id="KW-0413">Isomerase</keyword>
<dbReference type="InterPro" id="IPR005841">
    <property type="entry name" value="Alpha-D-phosphohexomutase_SF"/>
</dbReference>
<evidence type="ECO:0000313" key="12">
    <source>
        <dbReference type="Proteomes" id="UP000027284"/>
    </source>
</evidence>
<dbReference type="InterPro" id="IPR005846">
    <property type="entry name" value="A-D-PHexomutase_a/b/a-III"/>
</dbReference>
<dbReference type="Gene3D" id="3.30.310.50">
    <property type="entry name" value="Alpha-D-phosphohexomutase, C-terminal domain"/>
    <property type="match status" value="1"/>
</dbReference>
<dbReference type="InterPro" id="IPR005843">
    <property type="entry name" value="A-D-PHexomutase_C"/>
</dbReference>
<comment type="cofactor">
    <cofactor evidence="1">
        <name>Mg(2+)</name>
        <dbReference type="ChEBI" id="CHEBI:18420"/>
    </cofactor>
</comment>